<evidence type="ECO:0000256" key="2">
    <source>
        <dbReference type="ARBA" id="ARBA00022840"/>
    </source>
</evidence>
<proteinExistence type="inferred from homology"/>
<feature type="active site" description="Proton donor" evidence="3">
    <location>
        <position position="37"/>
    </location>
</feature>
<dbReference type="InterPro" id="IPR003721">
    <property type="entry name" value="Pantoate_ligase"/>
</dbReference>
<dbReference type="CDD" id="cd00560">
    <property type="entry name" value="PanC"/>
    <property type="match status" value="1"/>
</dbReference>
<dbReference type="HAMAP" id="MF_00158">
    <property type="entry name" value="PanC"/>
    <property type="match status" value="1"/>
</dbReference>
<evidence type="ECO:0000256" key="3">
    <source>
        <dbReference type="HAMAP-Rule" id="MF_00158"/>
    </source>
</evidence>
<keyword evidence="3" id="KW-0963">Cytoplasm</keyword>
<dbReference type="PANTHER" id="PTHR21299">
    <property type="entry name" value="CYTIDYLATE KINASE/PANTOATE-BETA-ALANINE LIGASE"/>
    <property type="match status" value="1"/>
</dbReference>
<dbReference type="EMBL" id="JAFMOY010000133">
    <property type="protein sequence ID" value="MBU9848382.1"/>
    <property type="molecule type" value="Genomic_DNA"/>
</dbReference>
<comment type="pathway">
    <text evidence="3">Cofactor biosynthesis; (R)-pantothenate biosynthesis; (R)-pantothenate from (R)-pantoate and beta-alanine: step 1/1.</text>
</comment>
<dbReference type="Proteomes" id="UP000739284">
    <property type="component" value="Unassembled WGS sequence"/>
</dbReference>
<comment type="caution">
    <text evidence="4">The sequence shown here is derived from an EMBL/GenBank/DDBJ whole genome shotgun (WGS) entry which is preliminary data.</text>
</comment>
<comment type="miscellaneous">
    <text evidence="3">The reaction proceeds by a bi uni uni bi ping pong mechanism.</text>
</comment>
<comment type="subcellular location">
    <subcellularLocation>
        <location evidence="3">Cytoplasm</location>
    </subcellularLocation>
</comment>
<keyword evidence="3 4" id="KW-0436">Ligase</keyword>
<organism evidence="4 5">
    <name type="scientific">Rahnella ecdela</name>
    <dbReference type="NCBI Taxonomy" id="2816250"/>
    <lineage>
        <taxon>Bacteria</taxon>
        <taxon>Pseudomonadati</taxon>
        <taxon>Pseudomonadota</taxon>
        <taxon>Gammaproteobacteria</taxon>
        <taxon>Enterobacterales</taxon>
        <taxon>Yersiniaceae</taxon>
        <taxon>Rahnella</taxon>
    </lineage>
</organism>
<comment type="catalytic activity">
    <reaction evidence="3">
        <text>(R)-pantoate + beta-alanine + ATP = (R)-pantothenate + AMP + diphosphate + H(+)</text>
        <dbReference type="Rhea" id="RHEA:10912"/>
        <dbReference type="ChEBI" id="CHEBI:15378"/>
        <dbReference type="ChEBI" id="CHEBI:15980"/>
        <dbReference type="ChEBI" id="CHEBI:29032"/>
        <dbReference type="ChEBI" id="CHEBI:30616"/>
        <dbReference type="ChEBI" id="CHEBI:33019"/>
        <dbReference type="ChEBI" id="CHEBI:57966"/>
        <dbReference type="ChEBI" id="CHEBI:456215"/>
        <dbReference type="EC" id="6.3.2.1"/>
    </reaction>
</comment>
<dbReference type="NCBIfam" id="TIGR00018">
    <property type="entry name" value="panC"/>
    <property type="match status" value="1"/>
</dbReference>
<keyword evidence="5" id="KW-1185">Reference proteome</keyword>
<name>A0ABS6LNF8_9GAMM</name>
<sequence length="284" mass="31801">MLIIDSVALLRREIRDFRKNNQRIALVPTMGNLHEGHMTLVEEAKARGDVVVVSIFVNPMQFERSDDLERYPRTLQEDCEKLNKRGVDLVFAPSPAEVYPKGLATQTQVDVPVISTILEGASRPGHFRGVSTIVSKLFNLVQPQVACFGQKDFQQLALLRTMVEDMGYDIEIVGVPIVRAKDGLALSSRNGYLTAEERKLAPQLNKIMNALAERLSQGERHTDEMLQETAQQLREAGFTPDELFIRDAKTLQELSVDSTSAVILMAAWLGKARLIDNQEVDLTQ</sequence>
<feature type="binding site" evidence="3">
    <location>
        <position position="61"/>
    </location>
    <ligand>
        <name>(R)-pantoate</name>
        <dbReference type="ChEBI" id="CHEBI:15980"/>
    </ligand>
</feature>
<feature type="binding site" evidence="3">
    <location>
        <position position="155"/>
    </location>
    <ligand>
        <name>(R)-pantoate</name>
        <dbReference type="ChEBI" id="CHEBI:15980"/>
    </ligand>
</feature>
<feature type="binding site" evidence="3">
    <location>
        <position position="178"/>
    </location>
    <ligand>
        <name>ATP</name>
        <dbReference type="ChEBI" id="CHEBI:30616"/>
    </ligand>
</feature>
<evidence type="ECO:0000256" key="1">
    <source>
        <dbReference type="ARBA" id="ARBA00022741"/>
    </source>
</evidence>
<dbReference type="Pfam" id="PF02569">
    <property type="entry name" value="Pantoate_ligase"/>
    <property type="match status" value="1"/>
</dbReference>
<comment type="subunit">
    <text evidence="3">Homodimer.</text>
</comment>
<keyword evidence="3" id="KW-0566">Pantothenate biosynthesis</keyword>
<dbReference type="RefSeq" id="WP_217151525.1">
    <property type="nucleotide sequence ID" value="NZ_JAFMOY010000133.1"/>
</dbReference>
<comment type="function">
    <text evidence="3">Catalyzes the condensation of pantoate with beta-alanine in an ATP-dependent reaction via a pantoyl-adenylate intermediate.</text>
</comment>
<evidence type="ECO:0000313" key="5">
    <source>
        <dbReference type="Proteomes" id="UP000739284"/>
    </source>
</evidence>
<feature type="binding site" evidence="3">
    <location>
        <position position="61"/>
    </location>
    <ligand>
        <name>beta-alanine</name>
        <dbReference type="ChEBI" id="CHEBI:57966"/>
    </ligand>
</feature>
<dbReference type="NCBIfam" id="TIGR00125">
    <property type="entry name" value="cyt_tran_rel"/>
    <property type="match status" value="1"/>
</dbReference>
<feature type="binding site" evidence="3">
    <location>
        <begin position="186"/>
        <end position="189"/>
    </location>
    <ligand>
        <name>ATP</name>
        <dbReference type="ChEBI" id="CHEBI:30616"/>
    </ligand>
</feature>
<keyword evidence="2 3" id="KW-0067">ATP-binding</keyword>
<dbReference type="PANTHER" id="PTHR21299:SF1">
    <property type="entry name" value="PANTOATE--BETA-ALANINE LIGASE"/>
    <property type="match status" value="1"/>
</dbReference>
<feature type="binding site" evidence="3">
    <location>
        <begin position="30"/>
        <end position="37"/>
    </location>
    <ligand>
        <name>ATP</name>
        <dbReference type="ChEBI" id="CHEBI:30616"/>
    </ligand>
</feature>
<protein>
    <recommendedName>
        <fullName evidence="3">Pantothenate synthetase</fullName>
        <shortName evidence="3">PS</shortName>
        <ecNumber evidence="3">6.3.2.1</ecNumber>
    </recommendedName>
    <alternativeName>
        <fullName evidence="3">Pantoate--beta-alanine ligase</fullName>
    </alternativeName>
    <alternativeName>
        <fullName evidence="3">Pantoate-activating enzyme</fullName>
    </alternativeName>
</protein>
<gene>
    <name evidence="3 4" type="primary">panC</name>
    <name evidence="4" type="ORF">J1784_25670</name>
</gene>
<comment type="similarity">
    <text evidence="3">Belongs to the pantothenate synthetase family.</text>
</comment>
<reference evidence="4 5" key="1">
    <citation type="submission" date="2021-03" db="EMBL/GenBank/DDBJ databases">
        <title>Five novel Rahnella species.</title>
        <authorList>
            <person name="Brady C."/>
            <person name="Asselin J."/>
            <person name="Beer S."/>
            <person name="Bruberg M.B."/>
            <person name="Crampton B."/>
            <person name="Venter S."/>
            <person name="Arnold D."/>
            <person name="Denman S."/>
        </authorList>
    </citation>
    <scope>NUCLEOTIDE SEQUENCE [LARGE SCALE GENOMIC DNA]</scope>
    <source>
        <strain evidence="4 5">FRB 231</strain>
    </source>
</reference>
<accession>A0ABS6LNF8</accession>
<feature type="binding site" evidence="3">
    <location>
        <begin position="149"/>
        <end position="152"/>
    </location>
    <ligand>
        <name>ATP</name>
        <dbReference type="ChEBI" id="CHEBI:30616"/>
    </ligand>
</feature>
<dbReference type="GO" id="GO:0004592">
    <property type="term" value="F:pantoate-beta-alanine ligase activity"/>
    <property type="evidence" value="ECO:0007669"/>
    <property type="project" value="UniProtKB-EC"/>
</dbReference>
<keyword evidence="1 3" id="KW-0547">Nucleotide-binding</keyword>
<evidence type="ECO:0000313" key="4">
    <source>
        <dbReference type="EMBL" id="MBU9848382.1"/>
    </source>
</evidence>
<dbReference type="EC" id="6.3.2.1" evidence="3"/>
<dbReference type="InterPro" id="IPR004821">
    <property type="entry name" value="Cyt_trans-like"/>
</dbReference>